<proteinExistence type="predicted"/>
<dbReference type="AlphaFoldDB" id="A0A7C8I160"/>
<sequence length="123" mass="14007">MSRRTCALYSVSSHSAARLITSGRGWWGQRAATASFWYSDFLLCQPLPPAPHQHQRRISKRSAMRLLRFMRLRAWSSVDSSLLAVLPRPPQAPGLLSTLSGRWRQHSCYLNTTPRRSTILAED</sequence>
<keyword evidence="2" id="KW-1185">Reference proteome</keyword>
<dbReference type="EMBL" id="JAADJZ010000021">
    <property type="protein sequence ID" value="KAF2868028.1"/>
    <property type="molecule type" value="Genomic_DNA"/>
</dbReference>
<dbReference type="Proteomes" id="UP000481861">
    <property type="component" value="Unassembled WGS sequence"/>
</dbReference>
<accession>A0A7C8I160</accession>
<evidence type="ECO:0000313" key="2">
    <source>
        <dbReference type="Proteomes" id="UP000481861"/>
    </source>
</evidence>
<reference evidence="1 2" key="1">
    <citation type="submission" date="2020-01" db="EMBL/GenBank/DDBJ databases">
        <authorList>
            <consortium name="DOE Joint Genome Institute"/>
            <person name="Haridas S."/>
            <person name="Albert R."/>
            <person name="Binder M."/>
            <person name="Bloem J."/>
            <person name="Labutti K."/>
            <person name="Salamov A."/>
            <person name="Andreopoulos B."/>
            <person name="Baker S.E."/>
            <person name="Barry K."/>
            <person name="Bills G."/>
            <person name="Bluhm B.H."/>
            <person name="Cannon C."/>
            <person name="Castanera R."/>
            <person name="Culley D.E."/>
            <person name="Daum C."/>
            <person name="Ezra D."/>
            <person name="Gonzalez J.B."/>
            <person name="Henrissat B."/>
            <person name="Kuo A."/>
            <person name="Liang C."/>
            <person name="Lipzen A."/>
            <person name="Lutzoni F."/>
            <person name="Magnuson J."/>
            <person name="Mondo S."/>
            <person name="Nolan M."/>
            <person name="Ohm R."/>
            <person name="Pangilinan J."/>
            <person name="Park H.-J.H."/>
            <person name="Ramirez L."/>
            <person name="Alfaro M."/>
            <person name="Sun H."/>
            <person name="Tritt A."/>
            <person name="Yoshinaga Y."/>
            <person name="Zwiers L.-H.L."/>
            <person name="Turgeon B.G."/>
            <person name="Goodwin S.B."/>
            <person name="Spatafora J.W."/>
            <person name="Crous P.W."/>
            <person name="Grigoriev I.V."/>
        </authorList>
    </citation>
    <scope>NUCLEOTIDE SEQUENCE [LARGE SCALE GENOMIC DNA]</scope>
    <source>
        <strain evidence="1 2">CBS 611.86</strain>
    </source>
</reference>
<evidence type="ECO:0000313" key="1">
    <source>
        <dbReference type="EMBL" id="KAF2868028.1"/>
    </source>
</evidence>
<gene>
    <name evidence="1" type="ORF">BDV95DRAFT_168436</name>
</gene>
<name>A0A7C8I160_9PLEO</name>
<organism evidence="1 2">
    <name type="scientific">Massariosphaeria phaeospora</name>
    <dbReference type="NCBI Taxonomy" id="100035"/>
    <lineage>
        <taxon>Eukaryota</taxon>
        <taxon>Fungi</taxon>
        <taxon>Dikarya</taxon>
        <taxon>Ascomycota</taxon>
        <taxon>Pezizomycotina</taxon>
        <taxon>Dothideomycetes</taxon>
        <taxon>Pleosporomycetidae</taxon>
        <taxon>Pleosporales</taxon>
        <taxon>Pleosporales incertae sedis</taxon>
        <taxon>Massariosphaeria</taxon>
    </lineage>
</organism>
<comment type="caution">
    <text evidence="1">The sequence shown here is derived from an EMBL/GenBank/DDBJ whole genome shotgun (WGS) entry which is preliminary data.</text>
</comment>
<protein>
    <submittedName>
        <fullName evidence="1">Uncharacterized protein</fullName>
    </submittedName>
</protein>